<name>I1PJQ0_ORYGL</name>
<protein>
    <submittedName>
        <fullName evidence="2">Uncharacterized protein</fullName>
    </submittedName>
</protein>
<dbReference type="EnsemblPlants" id="ORGLA04G0041900.1">
    <property type="protein sequence ID" value="ORGLA04G0041900.1"/>
    <property type="gene ID" value="ORGLA04G0041900"/>
</dbReference>
<feature type="compositionally biased region" description="Basic residues" evidence="1">
    <location>
        <begin position="42"/>
        <end position="54"/>
    </location>
</feature>
<organism evidence="2 3">
    <name type="scientific">Oryza glaberrima</name>
    <name type="common">African rice</name>
    <dbReference type="NCBI Taxonomy" id="4538"/>
    <lineage>
        <taxon>Eukaryota</taxon>
        <taxon>Viridiplantae</taxon>
        <taxon>Streptophyta</taxon>
        <taxon>Embryophyta</taxon>
        <taxon>Tracheophyta</taxon>
        <taxon>Spermatophyta</taxon>
        <taxon>Magnoliopsida</taxon>
        <taxon>Liliopsida</taxon>
        <taxon>Poales</taxon>
        <taxon>Poaceae</taxon>
        <taxon>BOP clade</taxon>
        <taxon>Oryzoideae</taxon>
        <taxon>Oryzeae</taxon>
        <taxon>Oryzinae</taxon>
        <taxon>Oryza</taxon>
    </lineage>
</organism>
<reference evidence="2 3" key="2">
    <citation type="submission" date="2018-04" db="EMBL/GenBank/DDBJ databases">
        <title>OglaRS2 (Oryza glaberrima Reference Sequence Version 2).</title>
        <authorList>
            <person name="Zhang J."/>
            <person name="Kudrna D."/>
            <person name="Lee S."/>
            <person name="Talag J."/>
            <person name="Rajasekar S."/>
            <person name="Wing R.A."/>
        </authorList>
    </citation>
    <scope>NUCLEOTIDE SEQUENCE [LARGE SCALE GENOMIC DNA]</scope>
    <source>
        <strain evidence="2 3">cv. IRGC 96717</strain>
    </source>
</reference>
<dbReference type="HOGENOM" id="CLU_1597062_0_0_1"/>
<evidence type="ECO:0000313" key="3">
    <source>
        <dbReference type="Proteomes" id="UP000007306"/>
    </source>
</evidence>
<keyword evidence="3" id="KW-1185">Reference proteome</keyword>
<feature type="region of interest" description="Disordered" evidence="1">
    <location>
        <begin position="17"/>
        <end position="59"/>
    </location>
</feature>
<dbReference type="Proteomes" id="UP000007306">
    <property type="component" value="Chromosome 4"/>
</dbReference>
<evidence type="ECO:0000313" key="2">
    <source>
        <dbReference type="EnsemblPlants" id="ORGLA04G0041900.1"/>
    </source>
</evidence>
<reference evidence="2" key="1">
    <citation type="submission" date="2015-06" db="UniProtKB">
        <authorList>
            <consortium name="EnsemblPlants"/>
        </authorList>
    </citation>
    <scope>IDENTIFICATION</scope>
</reference>
<proteinExistence type="predicted"/>
<accession>I1PJQ0</accession>
<dbReference type="Gramene" id="ORGLA04G0041900.1">
    <property type="protein sequence ID" value="ORGLA04G0041900.1"/>
    <property type="gene ID" value="ORGLA04G0041900"/>
</dbReference>
<sequence>MTISICNMIRIGEGMEADSRANISPPAKKSRKAHSSPALHETRKKAAGRGRGKGKLQASLLDPKKLDLGKVPSLTPAKPAPTTFQLGMPLVGDNELTKMGPTCRELHWYYMEMSNARRKNRETSMIGWHGTQPFLGPEAYIVVDFEDLFELYSLRAVDTTHLKCYSL</sequence>
<dbReference type="AlphaFoldDB" id="I1PJQ0"/>
<evidence type="ECO:0000256" key="1">
    <source>
        <dbReference type="SAM" id="MobiDB-lite"/>
    </source>
</evidence>